<feature type="coiled-coil region" evidence="1">
    <location>
        <begin position="28"/>
        <end position="66"/>
    </location>
</feature>
<keyword evidence="1" id="KW-0175">Coiled coil</keyword>
<evidence type="ECO:0000313" key="2">
    <source>
        <dbReference type="EMBL" id="CAE6352732.1"/>
    </source>
</evidence>
<dbReference type="EMBL" id="CAJMWT010000798">
    <property type="protein sequence ID" value="CAE6352732.1"/>
    <property type="molecule type" value="Genomic_DNA"/>
</dbReference>
<name>A0A8H2W9X6_9AGAM</name>
<dbReference type="Proteomes" id="UP000663843">
    <property type="component" value="Unassembled WGS sequence"/>
</dbReference>
<evidence type="ECO:0000313" key="3">
    <source>
        <dbReference type="Proteomes" id="UP000663843"/>
    </source>
</evidence>
<organism evidence="2 3">
    <name type="scientific">Rhizoctonia solani</name>
    <dbReference type="NCBI Taxonomy" id="456999"/>
    <lineage>
        <taxon>Eukaryota</taxon>
        <taxon>Fungi</taxon>
        <taxon>Dikarya</taxon>
        <taxon>Basidiomycota</taxon>
        <taxon>Agaricomycotina</taxon>
        <taxon>Agaricomycetes</taxon>
        <taxon>Cantharellales</taxon>
        <taxon>Ceratobasidiaceae</taxon>
        <taxon>Rhizoctonia</taxon>
    </lineage>
</organism>
<dbReference type="InterPro" id="IPR012917">
    <property type="entry name" value="DUF3294"/>
</dbReference>
<comment type="caution">
    <text evidence="2">The sequence shown here is derived from an EMBL/GenBank/DDBJ whole genome shotgun (WGS) entry which is preliminary data.</text>
</comment>
<dbReference type="Pfam" id="PF07957">
    <property type="entry name" value="DUF3294"/>
    <property type="match status" value="1"/>
</dbReference>
<dbReference type="AlphaFoldDB" id="A0A8H2W9X6"/>
<reference evidence="2" key="1">
    <citation type="submission" date="2021-01" db="EMBL/GenBank/DDBJ databases">
        <authorList>
            <person name="Kaushik A."/>
        </authorList>
    </citation>
    <scope>NUCLEOTIDE SEQUENCE</scope>
    <source>
        <strain evidence="2">AG2-2IIIB</strain>
    </source>
</reference>
<protein>
    <submittedName>
        <fullName evidence="2">Uncharacterized protein</fullName>
    </submittedName>
</protein>
<sequence length="159" mass="18061">MNQNYRQPNVQVLRECLKGIAEDLPRILRQLQDANNNTQKLLVEMEERMNERMDKLEAKIELNNRVAHARTLNSIVECASDPLYPLPYPSGTLPAANEFPATLGDFKDLTGDALSELIVRYKIKDANDIPDDVEARRGLVAEHFAIVPWYTSPESQVLD</sequence>
<evidence type="ECO:0000256" key="1">
    <source>
        <dbReference type="SAM" id="Coils"/>
    </source>
</evidence>
<accession>A0A8H2W9X6</accession>
<gene>
    <name evidence="2" type="ORF">RDB_LOCUS7709</name>
</gene>
<proteinExistence type="predicted"/>